<dbReference type="STRING" id="103372.F4W781"/>
<evidence type="ECO:0000313" key="4">
    <source>
        <dbReference type="Proteomes" id="UP000007755"/>
    </source>
</evidence>
<gene>
    <name evidence="3" type="ORF">G5I_01290</name>
</gene>
<proteinExistence type="predicted"/>
<dbReference type="InParanoid" id="F4W781"/>
<keyword evidence="4" id="KW-1185">Reference proteome</keyword>
<feature type="compositionally biased region" description="Basic and acidic residues" evidence="1">
    <location>
        <begin position="46"/>
        <end position="82"/>
    </location>
</feature>
<accession>F4W781</accession>
<protein>
    <submittedName>
        <fullName evidence="3">Uncharacterized protein</fullName>
    </submittedName>
</protein>
<feature type="transmembrane region" description="Helical" evidence="2">
    <location>
        <begin position="219"/>
        <end position="238"/>
    </location>
</feature>
<keyword evidence="2" id="KW-1133">Transmembrane helix</keyword>
<feature type="compositionally biased region" description="Basic residues" evidence="1">
    <location>
        <begin position="83"/>
        <end position="105"/>
    </location>
</feature>
<name>F4W781_ACREC</name>
<evidence type="ECO:0000256" key="2">
    <source>
        <dbReference type="SAM" id="Phobius"/>
    </source>
</evidence>
<keyword evidence="2" id="KW-0472">Membrane</keyword>
<reference evidence="3" key="1">
    <citation type="submission" date="2011-02" db="EMBL/GenBank/DDBJ databases">
        <title>The genome of the leaf-cutting ant Acromyrmex echinatior suggests key adaptations to social evolution and fungus farming.</title>
        <authorList>
            <person name="Nygaard S."/>
            <person name="Zhang G."/>
        </authorList>
    </citation>
    <scope>NUCLEOTIDE SEQUENCE</scope>
</reference>
<sequence length="265" mass="29786">MDLESPSKKLYERSRPPAALSSETSSPTTGFPVPLHLLSDVVSRQEIVKKEEGSKRGEGIRDAEGKMVKKEQEKKEGKEMSGSRRKMRKKKKKKKTVRKKRRKTMEKRAKRETLAAVSTRYTYTSNLAWPGIEAAADFREVPRSQAAARCNQHVTSWIWKVITRLSHGPVSGSDLSIVSIPLRHRRALPRRRSVPGVPLSTGEQSSVGARTKRMTLVRIARISVVLVVSLLLLLLLIVDGSWAQAYPREIKPGERYGDGNMVLTH</sequence>
<organism evidence="4">
    <name type="scientific">Acromyrmex echinatior</name>
    <name type="common">Panamanian leafcutter ant</name>
    <name type="synonym">Acromyrmex octospinosus echinatior</name>
    <dbReference type="NCBI Taxonomy" id="103372"/>
    <lineage>
        <taxon>Eukaryota</taxon>
        <taxon>Metazoa</taxon>
        <taxon>Ecdysozoa</taxon>
        <taxon>Arthropoda</taxon>
        <taxon>Hexapoda</taxon>
        <taxon>Insecta</taxon>
        <taxon>Pterygota</taxon>
        <taxon>Neoptera</taxon>
        <taxon>Endopterygota</taxon>
        <taxon>Hymenoptera</taxon>
        <taxon>Apocrita</taxon>
        <taxon>Aculeata</taxon>
        <taxon>Formicoidea</taxon>
        <taxon>Formicidae</taxon>
        <taxon>Myrmicinae</taxon>
        <taxon>Acromyrmex</taxon>
    </lineage>
</organism>
<dbReference type="AlphaFoldDB" id="F4W781"/>
<evidence type="ECO:0000256" key="1">
    <source>
        <dbReference type="SAM" id="MobiDB-lite"/>
    </source>
</evidence>
<evidence type="ECO:0000313" key="3">
    <source>
        <dbReference type="EMBL" id="EGI69965.1"/>
    </source>
</evidence>
<dbReference type="Proteomes" id="UP000007755">
    <property type="component" value="Unassembled WGS sequence"/>
</dbReference>
<keyword evidence="2" id="KW-0812">Transmembrane</keyword>
<feature type="region of interest" description="Disordered" evidence="1">
    <location>
        <begin position="1"/>
        <end position="112"/>
    </location>
</feature>
<feature type="compositionally biased region" description="Basic and acidic residues" evidence="1">
    <location>
        <begin position="1"/>
        <end position="15"/>
    </location>
</feature>
<dbReference type="EMBL" id="GL887813">
    <property type="protein sequence ID" value="EGI69965.1"/>
    <property type="molecule type" value="Genomic_DNA"/>
</dbReference>